<dbReference type="AlphaFoldDB" id="I0YL59"/>
<reference evidence="3 4" key="1">
    <citation type="journal article" date="2012" name="Genome Biol.">
        <title>The genome of the polar eukaryotic microalga coccomyxa subellipsoidea reveals traits of cold adaptation.</title>
        <authorList>
            <person name="Blanc G."/>
            <person name="Agarkova I."/>
            <person name="Grimwood J."/>
            <person name="Kuo A."/>
            <person name="Brueggeman A."/>
            <person name="Dunigan D."/>
            <person name="Gurnon J."/>
            <person name="Ladunga I."/>
            <person name="Lindquist E."/>
            <person name="Lucas S."/>
            <person name="Pangilinan J."/>
            <person name="Proschold T."/>
            <person name="Salamov A."/>
            <person name="Schmutz J."/>
            <person name="Weeks D."/>
            <person name="Yamada T."/>
            <person name="Claverie J.M."/>
            <person name="Grigoriev I."/>
            <person name="Van Etten J."/>
            <person name="Lomsadze A."/>
            <person name="Borodovsky M."/>
        </authorList>
    </citation>
    <scope>NUCLEOTIDE SEQUENCE [LARGE SCALE GENOMIC DNA]</scope>
    <source>
        <strain evidence="3 4">C-169</strain>
    </source>
</reference>
<dbReference type="GO" id="GO:0016491">
    <property type="term" value="F:oxidoreductase activity"/>
    <property type="evidence" value="ECO:0007669"/>
    <property type="project" value="UniProtKB-KW"/>
</dbReference>
<dbReference type="Proteomes" id="UP000007264">
    <property type="component" value="Unassembled WGS sequence"/>
</dbReference>
<evidence type="ECO:0000256" key="1">
    <source>
        <dbReference type="ARBA" id="ARBA00023002"/>
    </source>
</evidence>
<organism evidence="3 4">
    <name type="scientific">Coccomyxa subellipsoidea (strain C-169)</name>
    <name type="common">Green microalga</name>
    <dbReference type="NCBI Taxonomy" id="574566"/>
    <lineage>
        <taxon>Eukaryota</taxon>
        <taxon>Viridiplantae</taxon>
        <taxon>Chlorophyta</taxon>
        <taxon>core chlorophytes</taxon>
        <taxon>Trebouxiophyceae</taxon>
        <taxon>Trebouxiophyceae incertae sedis</taxon>
        <taxon>Coccomyxaceae</taxon>
        <taxon>Coccomyxa</taxon>
        <taxon>Coccomyxa subellipsoidea</taxon>
    </lineage>
</organism>
<sequence>MSELECYFTLLSERKPPACAGLKVSSMGIGAWSFGDRTGYWANNFGAYKALVEEGITFVDTAEVYGFGNSEEFLGEFMKSTNTKPVIATKFAPLPWRFTSKSVVSACRASLERLGIEKAGLYMQHWPGILTNGPFNDAFVEGLGDCANLGLTQAVGVSNFSAERVRRASSILQAHGVPLASNQVQYSLLYRVPEVNGVADAVRKAGATLVAYSPLAQGLLTGKYTKDNLPTGPRGITITADRVAEVQPLLPPSRRLLQDPACDAAPVAINWTLCKGALPIPGAKNARQVREAAGALGWRLTADEVRCHFNWRRLRTQYTCPCRAHSMAQFITSKPLPGDLYQT</sequence>
<dbReference type="InterPro" id="IPR036812">
    <property type="entry name" value="NAD(P)_OxRdtase_dom_sf"/>
</dbReference>
<evidence type="ECO:0000313" key="3">
    <source>
        <dbReference type="EMBL" id="EIE19128.1"/>
    </source>
</evidence>
<dbReference type="GO" id="GO:0005737">
    <property type="term" value="C:cytoplasm"/>
    <property type="evidence" value="ECO:0007669"/>
    <property type="project" value="TreeGrafter"/>
</dbReference>
<name>I0YL59_COCSC</name>
<gene>
    <name evidence="3" type="ORF">COCSUDRAFT_19957</name>
</gene>
<dbReference type="InterPro" id="IPR023210">
    <property type="entry name" value="NADP_OxRdtase_dom"/>
</dbReference>
<proteinExistence type="predicted"/>
<dbReference type="OrthoDB" id="37537at2759"/>
<dbReference type="SUPFAM" id="SSF51430">
    <property type="entry name" value="NAD(P)-linked oxidoreductase"/>
    <property type="match status" value="1"/>
</dbReference>
<dbReference type="InterPro" id="IPR018170">
    <property type="entry name" value="Aldo/ket_reductase_CS"/>
</dbReference>
<dbReference type="Pfam" id="PF00248">
    <property type="entry name" value="Aldo_ket_red"/>
    <property type="match status" value="1"/>
</dbReference>
<dbReference type="Gene3D" id="3.20.20.100">
    <property type="entry name" value="NADP-dependent oxidoreductase domain"/>
    <property type="match status" value="1"/>
</dbReference>
<dbReference type="GeneID" id="17037058"/>
<accession>I0YL59</accession>
<dbReference type="InterPro" id="IPR050791">
    <property type="entry name" value="Aldo-Keto_reductase"/>
</dbReference>
<dbReference type="CDD" id="cd19093">
    <property type="entry name" value="AKR_AtPLR-like"/>
    <property type="match status" value="1"/>
</dbReference>
<dbReference type="STRING" id="574566.I0YL59"/>
<dbReference type="eggNOG" id="KOG1575">
    <property type="taxonomic scope" value="Eukaryota"/>
</dbReference>
<evidence type="ECO:0000259" key="2">
    <source>
        <dbReference type="Pfam" id="PF00248"/>
    </source>
</evidence>
<dbReference type="RefSeq" id="XP_005643672.1">
    <property type="nucleotide sequence ID" value="XM_005643615.1"/>
</dbReference>
<dbReference type="PROSITE" id="PS00062">
    <property type="entry name" value="ALDOKETO_REDUCTASE_2"/>
    <property type="match status" value="1"/>
</dbReference>
<dbReference type="PRINTS" id="PR00069">
    <property type="entry name" value="ALDKETRDTASE"/>
</dbReference>
<evidence type="ECO:0000313" key="4">
    <source>
        <dbReference type="Proteomes" id="UP000007264"/>
    </source>
</evidence>
<dbReference type="PANTHER" id="PTHR43625">
    <property type="entry name" value="AFLATOXIN B1 ALDEHYDE REDUCTASE"/>
    <property type="match status" value="1"/>
</dbReference>
<dbReference type="PANTHER" id="PTHR43625:SF88">
    <property type="entry name" value="OS07G0143000 PROTEIN"/>
    <property type="match status" value="1"/>
</dbReference>
<dbReference type="EMBL" id="AGSI01000020">
    <property type="protein sequence ID" value="EIE19128.1"/>
    <property type="molecule type" value="Genomic_DNA"/>
</dbReference>
<keyword evidence="4" id="KW-1185">Reference proteome</keyword>
<keyword evidence="1" id="KW-0560">Oxidoreductase</keyword>
<protein>
    <submittedName>
        <fullName evidence="3">Aldo/keto reductase</fullName>
    </submittedName>
</protein>
<dbReference type="KEGG" id="csl:COCSUDRAFT_19957"/>
<dbReference type="InterPro" id="IPR020471">
    <property type="entry name" value="AKR"/>
</dbReference>
<feature type="domain" description="NADP-dependent oxidoreductase" evidence="2">
    <location>
        <begin position="27"/>
        <end position="305"/>
    </location>
</feature>
<comment type="caution">
    <text evidence="3">The sequence shown here is derived from an EMBL/GenBank/DDBJ whole genome shotgun (WGS) entry which is preliminary data.</text>
</comment>